<accession>A0A9N8E9P9</accession>
<organism evidence="3 4">
    <name type="scientific">Seminavis robusta</name>
    <dbReference type="NCBI Taxonomy" id="568900"/>
    <lineage>
        <taxon>Eukaryota</taxon>
        <taxon>Sar</taxon>
        <taxon>Stramenopiles</taxon>
        <taxon>Ochrophyta</taxon>
        <taxon>Bacillariophyta</taxon>
        <taxon>Bacillariophyceae</taxon>
        <taxon>Bacillariophycidae</taxon>
        <taxon>Naviculales</taxon>
        <taxon>Naviculaceae</taxon>
        <taxon>Seminavis</taxon>
    </lineage>
</organism>
<dbReference type="EMBL" id="CAICTM010000662">
    <property type="protein sequence ID" value="CAB9514595.1"/>
    <property type="molecule type" value="Genomic_DNA"/>
</dbReference>
<feature type="domain" description="Ubiquitin-like" evidence="2">
    <location>
        <begin position="184"/>
        <end position="259"/>
    </location>
</feature>
<dbReference type="PANTHER" id="PTHR10562">
    <property type="entry name" value="SMALL UBIQUITIN-RELATED MODIFIER"/>
    <property type="match status" value="1"/>
</dbReference>
<dbReference type="Gene3D" id="3.10.20.90">
    <property type="entry name" value="Phosphatidylinositol 3-kinase Catalytic Subunit, Chain A, domain 1"/>
    <property type="match status" value="1"/>
</dbReference>
<protein>
    <submittedName>
        <fullName evidence="3">Small ubiquitin-related modifier</fullName>
    </submittedName>
</protein>
<gene>
    <name evidence="3" type="ORF">SEMRO_663_G183500.1</name>
</gene>
<evidence type="ECO:0000256" key="1">
    <source>
        <dbReference type="SAM" id="MobiDB-lite"/>
    </source>
</evidence>
<dbReference type="Pfam" id="PF11976">
    <property type="entry name" value="Rad60-SLD"/>
    <property type="match status" value="1"/>
</dbReference>
<evidence type="ECO:0000313" key="4">
    <source>
        <dbReference type="Proteomes" id="UP001153069"/>
    </source>
</evidence>
<dbReference type="InterPro" id="IPR029071">
    <property type="entry name" value="Ubiquitin-like_domsf"/>
</dbReference>
<proteinExistence type="predicted"/>
<dbReference type="OrthoDB" id="442921at2759"/>
<dbReference type="InterPro" id="IPR000626">
    <property type="entry name" value="Ubiquitin-like_dom"/>
</dbReference>
<dbReference type="SUPFAM" id="SSF54236">
    <property type="entry name" value="Ubiquitin-like"/>
    <property type="match status" value="1"/>
</dbReference>
<dbReference type="AlphaFoldDB" id="A0A9N8E9P9"/>
<evidence type="ECO:0000259" key="2">
    <source>
        <dbReference type="PROSITE" id="PS50053"/>
    </source>
</evidence>
<feature type="compositionally biased region" description="Acidic residues" evidence="1">
    <location>
        <begin position="71"/>
        <end position="85"/>
    </location>
</feature>
<sequence>MLYPAHYAKACQDYTGGHIIDHNPDGGLDAAARTRRLQNTQIGLRSLFGRNDVDTEIWSLSNRKRGRDSNQEDAEESGEAAAEEDDDENITFQIRYLNTGSIGTTKTYTIHKGAMFADSLVNYKSISTAPIEFVFLYHQKRVIGTCTPESIRMLDFTTPCGHVITPSKEILACPPLPPSQNNPVTLRVRDQTGEETFFKIRKNTRMYKVFETYADRKGVWVNDLRFLLDGARIEAWHTPMGLELDDQDQIDCMLEQTGC</sequence>
<reference evidence="3" key="1">
    <citation type="submission" date="2020-06" db="EMBL/GenBank/DDBJ databases">
        <authorList>
            <consortium name="Plant Systems Biology data submission"/>
        </authorList>
    </citation>
    <scope>NUCLEOTIDE SEQUENCE</scope>
    <source>
        <strain evidence="3">D6</strain>
    </source>
</reference>
<name>A0A9N8E9P9_9STRA</name>
<feature type="region of interest" description="Disordered" evidence="1">
    <location>
        <begin position="63"/>
        <end position="85"/>
    </location>
</feature>
<comment type="caution">
    <text evidence="3">The sequence shown here is derived from an EMBL/GenBank/DDBJ whole genome shotgun (WGS) entry which is preliminary data.</text>
</comment>
<evidence type="ECO:0000313" key="3">
    <source>
        <dbReference type="EMBL" id="CAB9514595.1"/>
    </source>
</evidence>
<dbReference type="Proteomes" id="UP001153069">
    <property type="component" value="Unassembled WGS sequence"/>
</dbReference>
<dbReference type="InterPro" id="IPR022617">
    <property type="entry name" value="Rad60/SUMO-like_dom"/>
</dbReference>
<dbReference type="PROSITE" id="PS50053">
    <property type="entry name" value="UBIQUITIN_2"/>
    <property type="match status" value="1"/>
</dbReference>
<keyword evidence="4" id="KW-1185">Reference proteome</keyword>